<sequence length="48" mass="5253">MAARAGIDERYSDAITGHSPATIGRAYTKPLPEDLAEAVKKFPMYKVD</sequence>
<evidence type="ECO:0000313" key="1">
    <source>
        <dbReference type="EMBL" id="BAR62946.1"/>
    </source>
</evidence>
<evidence type="ECO:0000313" key="2">
    <source>
        <dbReference type="Proteomes" id="UP000063308"/>
    </source>
</evidence>
<dbReference type="EMBL" id="AP014685">
    <property type="protein sequence ID" value="BAR62946.1"/>
    <property type="molecule type" value="Genomic_DNA"/>
</dbReference>
<name>A0A0E4BWQ6_9BRAD</name>
<proteinExistence type="predicted"/>
<gene>
    <name evidence="1" type="ORF">NK6_9811</name>
</gene>
<organism evidence="1 2">
    <name type="scientific">Bradyrhizobium diazoefficiens</name>
    <dbReference type="NCBI Taxonomy" id="1355477"/>
    <lineage>
        <taxon>Bacteria</taxon>
        <taxon>Pseudomonadati</taxon>
        <taxon>Pseudomonadota</taxon>
        <taxon>Alphaproteobacteria</taxon>
        <taxon>Hyphomicrobiales</taxon>
        <taxon>Nitrobacteraceae</taxon>
        <taxon>Bradyrhizobium</taxon>
    </lineage>
</organism>
<reference evidence="1 2" key="1">
    <citation type="submission" date="2014-11" db="EMBL/GenBank/DDBJ databases">
        <title>Symbiosis island explosion on the genome of extra-slow-growing strains of soybean bradyrhizobia with massive insertion sequences.</title>
        <authorList>
            <person name="Iida T."/>
            <person name="Minamisawa K."/>
        </authorList>
    </citation>
    <scope>NUCLEOTIDE SEQUENCE [LARGE SCALE GENOMIC DNA]</scope>
    <source>
        <strain evidence="1 2">NK6</strain>
    </source>
</reference>
<dbReference type="AlphaFoldDB" id="A0A0E4BWQ6"/>
<accession>A0A0E4BWQ6</accession>
<protein>
    <submittedName>
        <fullName evidence="1">Uncharacterized protein</fullName>
    </submittedName>
</protein>
<dbReference type="Proteomes" id="UP000063308">
    <property type="component" value="Chromosome"/>
</dbReference>